<comment type="caution">
    <text evidence="8">The sequence shown here is derived from an EMBL/GenBank/DDBJ whole genome shotgun (WGS) entry which is preliminary data.</text>
</comment>
<evidence type="ECO:0000256" key="5">
    <source>
        <dbReference type="ARBA" id="ARBA00022793"/>
    </source>
</evidence>
<keyword evidence="4" id="KW-0659">Purine metabolism</keyword>
<evidence type="ECO:0000259" key="7">
    <source>
        <dbReference type="Pfam" id="PF09349"/>
    </source>
</evidence>
<dbReference type="EMBL" id="JBHTMN010000007">
    <property type="protein sequence ID" value="MFD1383165.1"/>
    <property type="molecule type" value="Genomic_DNA"/>
</dbReference>
<comment type="catalytic activity">
    <reaction evidence="1">
        <text>5-hydroxy-2-oxo-4-ureido-2,5-dihydro-1H-imidazole-5-carboxylate + H(+) = (S)-allantoin + CO2</text>
        <dbReference type="Rhea" id="RHEA:26301"/>
        <dbReference type="ChEBI" id="CHEBI:15378"/>
        <dbReference type="ChEBI" id="CHEBI:15678"/>
        <dbReference type="ChEBI" id="CHEBI:16526"/>
        <dbReference type="ChEBI" id="CHEBI:58639"/>
        <dbReference type="EC" id="4.1.1.97"/>
    </reaction>
</comment>
<dbReference type="InterPro" id="IPR018020">
    <property type="entry name" value="OHCU_decarboxylase"/>
</dbReference>
<dbReference type="Gene3D" id="1.10.3330.10">
    <property type="entry name" value="Oxo-4-hydroxy-4-carboxy-5-ureidoimidazoline decarboxylase"/>
    <property type="match status" value="1"/>
</dbReference>
<evidence type="ECO:0000256" key="6">
    <source>
        <dbReference type="ARBA" id="ARBA00023239"/>
    </source>
</evidence>
<dbReference type="PANTHER" id="PTHR43466:SF1">
    <property type="entry name" value="2-OXO-4-HYDROXY-4-CARBOXY-5-UREIDOIMIDAZOLINE DECARBOXYLASE-RELATED"/>
    <property type="match status" value="1"/>
</dbReference>
<dbReference type="InterPro" id="IPR036778">
    <property type="entry name" value="OHCU_decarboxylase_sf"/>
</dbReference>
<evidence type="ECO:0000256" key="1">
    <source>
        <dbReference type="ARBA" id="ARBA00001163"/>
    </source>
</evidence>
<evidence type="ECO:0000256" key="2">
    <source>
        <dbReference type="ARBA" id="ARBA00004754"/>
    </source>
</evidence>
<dbReference type="PANTHER" id="PTHR43466">
    <property type="entry name" value="2-OXO-4-HYDROXY-4-CARBOXY-5-UREIDOIMIDAZOLINE DECARBOXYLASE-RELATED"/>
    <property type="match status" value="1"/>
</dbReference>
<reference evidence="9" key="1">
    <citation type="journal article" date="2019" name="Int. J. Syst. Evol. Microbiol.">
        <title>The Global Catalogue of Microorganisms (GCM) 10K type strain sequencing project: providing services to taxonomists for standard genome sequencing and annotation.</title>
        <authorList>
            <consortium name="The Broad Institute Genomics Platform"/>
            <consortium name="The Broad Institute Genome Sequencing Center for Infectious Disease"/>
            <person name="Wu L."/>
            <person name="Ma J."/>
        </authorList>
    </citation>
    <scope>NUCLEOTIDE SEQUENCE [LARGE SCALE GENOMIC DNA]</scope>
    <source>
        <strain evidence="9">JCM 30774</strain>
    </source>
</reference>
<dbReference type="NCBIfam" id="TIGR03164">
    <property type="entry name" value="UHCUDC"/>
    <property type="match status" value="1"/>
</dbReference>
<evidence type="ECO:0000256" key="4">
    <source>
        <dbReference type="ARBA" id="ARBA00022631"/>
    </source>
</evidence>
<dbReference type="Proteomes" id="UP001597059">
    <property type="component" value="Unassembled WGS sequence"/>
</dbReference>
<gene>
    <name evidence="8" type="primary">uraD</name>
    <name evidence="8" type="ORF">ACFQ45_07290</name>
</gene>
<comment type="pathway">
    <text evidence="2">Purine metabolism; urate degradation; (S)-allantoin from urate: step 3/3.</text>
</comment>
<keyword evidence="6 8" id="KW-0456">Lyase</keyword>
<dbReference type="InterPro" id="IPR017580">
    <property type="entry name" value="OHCU_decarboxylase-1"/>
</dbReference>
<evidence type="ECO:0000313" key="8">
    <source>
        <dbReference type="EMBL" id="MFD1383165.1"/>
    </source>
</evidence>
<protein>
    <recommendedName>
        <fullName evidence="3">2-oxo-4-hydroxy-4-carboxy-5-ureidoimidazoline decarboxylase</fullName>
        <ecNumber evidence="3">4.1.1.97</ecNumber>
    </recommendedName>
</protein>
<feature type="domain" description="Oxo-4-hydroxy-4-carboxy-5-ureidoimidazoline decarboxylase" evidence="7">
    <location>
        <begin position="10"/>
        <end position="170"/>
    </location>
</feature>
<evidence type="ECO:0000313" key="9">
    <source>
        <dbReference type="Proteomes" id="UP001597059"/>
    </source>
</evidence>
<evidence type="ECO:0000256" key="3">
    <source>
        <dbReference type="ARBA" id="ARBA00012257"/>
    </source>
</evidence>
<sequence length="180" mass="19810">MTTTNGSLLSLDKASFINALKDIYEHSEWVAEGVFEQRNALASSSLPLHDAVRDAMQALVDQADHERKLALLCAHPDLAGKAALAGELTHASTSEQAGAGLDQCSPDELATFTELNNTYRSKFGFPFIMAVKGATKEQILAGFKERVPNDRDTEFDRALKEVHKIAGFRLGDFPAEFWQR</sequence>
<keyword evidence="9" id="KW-1185">Reference proteome</keyword>
<dbReference type="GO" id="GO:0051997">
    <property type="term" value="F:2-oxo-4-hydroxy-4-carboxy-5-ureidoimidazoline decarboxylase activity"/>
    <property type="evidence" value="ECO:0007669"/>
    <property type="project" value="UniProtKB-EC"/>
</dbReference>
<accession>A0ABW4AYV4</accession>
<dbReference type="RefSeq" id="WP_377366340.1">
    <property type="nucleotide sequence ID" value="NZ_JBHTMN010000007.1"/>
</dbReference>
<dbReference type="Pfam" id="PF09349">
    <property type="entry name" value="OHCU_decarbox"/>
    <property type="match status" value="1"/>
</dbReference>
<proteinExistence type="predicted"/>
<dbReference type="SUPFAM" id="SSF158694">
    <property type="entry name" value="UraD-Like"/>
    <property type="match status" value="1"/>
</dbReference>
<keyword evidence="5" id="KW-0210">Decarboxylase</keyword>
<organism evidence="8 9">
    <name type="scientific">Rhodanobacter aciditrophus</name>
    <dbReference type="NCBI Taxonomy" id="1623218"/>
    <lineage>
        <taxon>Bacteria</taxon>
        <taxon>Pseudomonadati</taxon>
        <taxon>Pseudomonadota</taxon>
        <taxon>Gammaproteobacteria</taxon>
        <taxon>Lysobacterales</taxon>
        <taxon>Rhodanobacteraceae</taxon>
        <taxon>Rhodanobacter</taxon>
    </lineage>
</organism>
<dbReference type="EC" id="4.1.1.97" evidence="3"/>
<name>A0ABW4AYV4_9GAMM</name>